<dbReference type="EMBL" id="JAFEVO010000001">
    <property type="protein sequence ID" value="MBS3182963.1"/>
    <property type="molecule type" value="Genomic_DNA"/>
</dbReference>
<evidence type="ECO:0000313" key="1">
    <source>
        <dbReference type="EMBL" id="MBS3182963.1"/>
    </source>
</evidence>
<dbReference type="RefSeq" id="WP_211649941.1">
    <property type="nucleotide sequence ID" value="NZ_JAFEVO010000001.1"/>
</dbReference>
<comment type="caution">
    <text evidence="1">The sequence shown here is derived from an EMBL/GenBank/DDBJ whole genome shotgun (WGS) entry which is preliminary data.</text>
</comment>
<protein>
    <submittedName>
        <fullName evidence="1">Uncharacterized protein</fullName>
    </submittedName>
</protein>
<organism evidence="1 2">
    <name type="scientific">Leucobacter manosquensis</name>
    <dbReference type="NCBI Taxonomy" id="2810611"/>
    <lineage>
        <taxon>Bacteria</taxon>
        <taxon>Bacillati</taxon>
        <taxon>Actinomycetota</taxon>
        <taxon>Actinomycetes</taxon>
        <taxon>Micrococcales</taxon>
        <taxon>Microbacteriaceae</taxon>
        <taxon>Leucobacter</taxon>
    </lineage>
</organism>
<keyword evidence="2" id="KW-1185">Reference proteome</keyword>
<dbReference type="Proteomes" id="UP000811492">
    <property type="component" value="Unassembled WGS sequence"/>
</dbReference>
<proteinExistence type="predicted"/>
<name>A0ABS5M6X7_9MICO</name>
<reference evidence="1 2" key="1">
    <citation type="submission" date="2021-02" db="EMBL/GenBank/DDBJ databases">
        <title>Draft genome and description of Leucobacter sp nov strain Marseille-Q4368.</title>
        <authorList>
            <person name="Boxberger M."/>
            <person name="La Scola B."/>
        </authorList>
    </citation>
    <scope>NUCLEOTIDE SEQUENCE [LARGE SCALE GENOMIC DNA]</scope>
    <source>
        <strain evidence="1 2">Marseille-Q4368</strain>
    </source>
</reference>
<accession>A0ABS5M6X7</accession>
<sequence length="90" mass="10523">MEVRYIERDEFIGDYYERPTYRVTFTGGIDLPGPDRNVEAEHEVTGIANVRELLTWIDEERRGRQVQAWVKAWDIDDETGKATACLYQVV</sequence>
<evidence type="ECO:0000313" key="2">
    <source>
        <dbReference type="Proteomes" id="UP000811492"/>
    </source>
</evidence>
<gene>
    <name evidence="1" type="ORF">JSQ98_12280</name>
</gene>